<evidence type="ECO:0000256" key="1">
    <source>
        <dbReference type="SAM" id="MobiDB-lite"/>
    </source>
</evidence>
<organism evidence="3 4">
    <name type="scientific">Photobacterium damselae</name>
    <dbReference type="NCBI Taxonomy" id="38293"/>
    <lineage>
        <taxon>Bacteria</taxon>
        <taxon>Pseudomonadati</taxon>
        <taxon>Pseudomonadota</taxon>
        <taxon>Gammaproteobacteria</taxon>
        <taxon>Vibrionales</taxon>
        <taxon>Vibrionaceae</taxon>
        <taxon>Photobacterium</taxon>
    </lineage>
</organism>
<evidence type="ECO:0000313" key="3">
    <source>
        <dbReference type="EMBL" id="SPY43817.1"/>
    </source>
</evidence>
<keyword evidence="2" id="KW-1133">Transmembrane helix</keyword>
<feature type="transmembrane region" description="Helical" evidence="2">
    <location>
        <begin position="12"/>
        <end position="32"/>
    </location>
</feature>
<evidence type="ECO:0000313" key="4">
    <source>
        <dbReference type="Proteomes" id="UP000251647"/>
    </source>
</evidence>
<evidence type="ECO:0000256" key="2">
    <source>
        <dbReference type="SAM" id="Phobius"/>
    </source>
</evidence>
<name>A0A2T3Q308_PHODM</name>
<accession>A0A2T3Q308</accession>
<feature type="region of interest" description="Disordered" evidence="1">
    <location>
        <begin position="68"/>
        <end position="92"/>
    </location>
</feature>
<dbReference type="EMBL" id="UATL01000005">
    <property type="protein sequence ID" value="SPY43817.1"/>
    <property type="molecule type" value="Genomic_DNA"/>
</dbReference>
<dbReference type="AlphaFoldDB" id="A0A2T3Q308"/>
<feature type="compositionally biased region" description="Low complexity" evidence="1">
    <location>
        <begin position="70"/>
        <end position="92"/>
    </location>
</feature>
<reference evidence="3 4" key="1">
    <citation type="submission" date="2018-06" db="EMBL/GenBank/DDBJ databases">
        <authorList>
            <consortium name="Pathogen Informatics"/>
            <person name="Doyle S."/>
        </authorList>
    </citation>
    <scope>NUCLEOTIDE SEQUENCE [LARGE SCALE GENOMIC DNA]</scope>
    <source>
        <strain evidence="3 4">NCTC11647</strain>
    </source>
</reference>
<sequence length="92" mass="10750">MVCKLFNKSRFLKNYIGVLILMLTSFSSYGFVGEVLEPIPEIKAPFMVHQHTKECGHDFLTYLKERQKQQDQQVNNTDNNNTNTPDDWLVIE</sequence>
<protein>
    <submittedName>
        <fullName evidence="3">Uncharacterized protein</fullName>
    </submittedName>
</protein>
<dbReference type="Proteomes" id="UP000251647">
    <property type="component" value="Unassembled WGS sequence"/>
</dbReference>
<keyword evidence="2" id="KW-0472">Membrane</keyword>
<proteinExistence type="predicted"/>
<gene>
    <name evidence="3" type="ORF">NCTC11647_02749</name>
</gene>
<keyword evidence="2" id="KW-0812">Transmembrane</keyword>